<evidence type="ECO:0000313" key="2">
    <source>
        <dbReference type="Proteomes" id="UP000615455"/>
    </source>
</evidence>
<proteinExistence type="predicted"/>
<accession>A0ABQ1EUG9</accession>
<comment type="caution">
    <text evidence="1">The sequence shown here is derived from an EMBL/GenBank/DDBJ whole genome shotgun (WGS) entry which is preliminary data.</text>
</comment>
<dbReference type="Proteomes" id="UP000615455">
    <property type="component" value="Unassembled WGS sequence"/>
</dbReference>
<dbReference type="RefSeq" id="WP_189013707.1">
    <property type="nucleotide sequence ID" value="NZ_BMHE01000018.1"/>
</dbReference>
<organism evidence="1 2">
    <name type="scientific">Paenibacillus marchantiophytorum</name>
    <dbReference type="NCBI Taxonomy" id="1619310"/>
    <lineage>
        <taxon>Bacteria</taxon>
        <taxon>Bacillati</taxon>
        <taxon>Bacillota</taxon>
        <taxon>Bacilli</taxon>
        <taxon>Bacillales</taxon>
        <taxon>Paenibacillaceae</taxon>
        <taxon>Paenibacillus</taxon>
    </lineage>
</organism>
<keyword evidence="2" id="KW-1185">Reference proteome</keyword>
<name>A0ABQ1EUG9_9BACL</name>
<gene>
    <name evidence="1" type="ORF">GCM10008018_36800</name>
</gene>
<evidence type="ECO:0000313" key="1">
    <source>
        <dbReference type="EMBL" id="GFZ87245.1"/>
    </source>
</evidence>
<sequence length="82" mass="9246">MEINLEATFSDRYHLEKTAEVLRSQGVLDIRFTTEADSQADSYLQSAELSSAEPTYGLSVSVEKSRYRQAEDTILKYGGQLH</sequence>
<evidence type="ECO:0008006" key="3">
    <source>
        <dbReference type="Google" id="ProtNLM"/>
    </source>
</evidence>
<reference evidence="2" key="1">
    <citation type="journal article" date="2019" name="Int. J. Syst. Evol. Microbiol.">
        <title>The Global Catalogue of Microorganisms (GCM) 10K type strain sequencing project: providing services to taxonomists for standard genome sequencing and annotation.</title>
        <authorList>
            <consortium name="The Broad Institute Genomics Platform"/>
            <consortium name="The Broad Institute Genome Sequencing Center for Infectious Disease"/>
            <person name="Wu L."/>
            <person name="Ma J."/>
        </authorList>
    </citation>
    <scope>NUCLEOTIDE SEQUENCE [LARGE SCALE GENOMIC DNA]</scope>
    <source>
        <strain evidence="2">CGMCC 1.15043</strain>
    </source>
</reference>
<dbReference type="EMBL" id="BMHE01000018">
    <property type="protein sequence ID" value="GFZ87245.1"/>
    <property type="molecule type" value="Genomic_DNA"/>
</dbReference>
<protein>
    <recommendedName>
        <fullName evidence="3">DUF2007 domain-containing protein</fullName>
    </recommendedName>
</protein>